<organism evidence="2 3">
    <name type="scientific">Mangrovicoccus algicola</name>
    <dbReference type="NCBI Taxonomy" id="2771008"/>
    <lineage>
        <taxon>Bacteria</taxon>
        <taxon>Pseudomonadati</taxon>
        <taxon>Pseudomonadota</taxon>
        <taxon>Alphaproteobacteria</taxon>
        <taxon>Rhodobacterales</taxon>
        <taxon>Paracoccaceae</taxon>
        <taxon>Mangrovicoccus</taxon>
    </lineage>
</organism>
<dbReference type="InterPro" id="IPR029063">
    <property type="entry name" value="SAM-dependent_MTases_sf"/>
</dbReference>
<dbReference type="InterPro" id="IPR041698">
    <property type="entry name" value="Methyltransf_25"/>
</dbReference>
<feature type="domain" description="Methyltransferase" evidence="1">
    <location>
        <begin position="62"/>
        <end position="162"/>
    </location>
</feature>
<dbReference type="Proteomes" id="UP000609121">
    <property type="component" value="Unassembled WGS sequence"/>
</dbReference>
<dbReference type="AlphaFoldDB" id="A0A8J6YTR4"/>
<protein>
    <submittedName>
        <fullName evidence="2">Class I SAM-dependent methyltransferase</fullName>
    </submittedName>
</protein>
<sequence length="233" mass="26071">MAVSTGIPSGSRIGMKADFRHGELMDRVYRHQAAIYDLTRKYYLLGRDRLIDDLEMAPDAAILEIACGTGRNLIRIGRRYPEAQLYGVDISGAMLRQASKNSSHAAMNWRIRLAKADACAFDPQMTLKRAQFDRIVFSYCLSMIPDWQGALEHAVTMLAPGGRIHIVDFGAQDRLPRWFGGGIRWWLSKFHVAPRPDLGDALHRIAAAHGLQAETRSHCRGYAVIATLRRPAA</sequence>
<dbReference type="GO" id="GO:0032259">
    <property type="term" value="P:methylation"/>
    <property type="evidence" value="ECO:0007669"/>
    <property type="project" value="UniProtKB-KW"/>
</dbReference>
<keyword evidence="2" id="KW-0489">Methyltransferase</keyword>
<dbReference type="Gene3D" id="3.40.50.150">
    <property type="entry name" value="Vaccinia Virus protein VP39"/>
    <property type="match status" value="1"/>
</dbReference>
<accession>A0A8J6YTR4</accession>
<dbReference type="CDD" id="cd02440">
    <property type="entry name" value="AdoMet_MTases"/>
    <property type="match status" value="1"/>
</dbReference>
<evidence type="ECO:0000313" key="2">
    <source>
        <dbReference type="EMBL" id="MBE3637510.1"/>
    </source>
</evidence>
<keyword evidence="2" id="KW-0808">Transferase</keyword>
<dbReference type="PANTHER" id="PTHR43591">
    <property type="entry name" value="METHYLTRANSFERASE"/>
    <property type="match status" value="1"/>
</dbReference>
<dbReference type="EMBL" id="JACVXA010000009">
    <property type="protein sequence ID" value="MBE3637510.1"/>
    <property type="molecule type" value="Genomic_DNA"/>
</dbReference>
<dbReference type="SUPFAM" id="SSF53335">
    <property type="entry name" value="S-adenosyl-L-methionine-dependent methyltransferases"/>
    <property type="match status" value="1"/>
</dbReference>
<name>A0A8J6YTR4_9RHOB</name>
<proteinExistence type="predicted"/>
<reference evidence="2" key="1">
    <citation type="submission" date="2020-09" db="EMBL/GenBank/DDBJ databases">
        <title>A novel bacterium of genus Mangrovicoccus, isolated from South China Sea.</title>
        <authorList>
            <person name="Huang H."/>
            <person name="Mo K."/>
            <person name="Hu Y."/>
        </authorList>
    </citation>
    <scope>NUCLEOTIDE SEQUENCE</scope>
    <source>
        <strain evidence="2">HB182678</strain>
    </source>
</reference>
<gene>
    <name evidence="2" type="ORF">ICN82_04745</name>
</gene>
<dbReference type="Pfam" id="PF13649">
    <property type="entry name" value="Methyltransf_25"/>
    <property type="match status" value="1"/>
</dbReference>
<dbReference type="GO" id="GO:0008168">
    <property type="term" value="F:methyltransferase activity"/>
    <property type="evidence" value="ECO:0007669"/>
    <property type="project" value="UniProtKB-KW"/>
</dbReference>
<evidence type="ECO:0000313" key="3">
    <source>
        <dbReference type="Proteomes" id="UP000609121"/>
    </source>
</evidence>
<keyword evidence="3" id="KW-1185">Reference proteome</keyword>
<comment type="caution">
    <text evidence="2">The sequence shown here is derived from an EMBL/GenBank/DDBJ whole genome shotgun (WGS) entry which is preliminary data.</text>
</comment>
<evidence type="ECO:0000259" key="1">
    <source>
        <dbReference type="Pfam" id="PF13649"/>
    </source>
</evidence>